<dbReference type="InterPro" id="IPR023214">
    <property type="entry name" value="HAD_sf"/>
</dbReference>
<dbReference type="GO" id="GO:0008253">
    <property type="term" value="F:5'-nucleotidase activity"/>
    <property type="evidence" value="ECO:0007669"/>
    <property type="project" value="InterPro"/>
</dbReference>
<accession>A0A0F9HQ29</accession>
<dbReference type="AlphaFoldDB" id="A0A0F9HQ29"/>
<dbReference type="Pfam" id="PF06941">
    <property type="entry name" value="NT5C"/>
    <property type="match status" value="1"/>
</dbReference>
<dbReference type="SUPFAM" id="SSF56784">
    <property type="entry name" value="HAD-like"/>
    <property type="match status" value="1"/>
</dbReference>
<dbReference type="Gene3D" id="3.40.50.1000">
    <property type="entry name" value="HAD superfamily/HAD-like"/>
    <property type="match status" value="1"/>
</dbReference>
<comment type="caution">
    <text evidence="1">The sequence shown here is derived from an EMBL/GenBank/DDBJ whole genome shotgun (WGS) entry which is preliminary data.</text>
</comment>
<dbReference type="InterPro" id="IPR036412">
    <property type="entry name" value="HAD-like_sf"/>
</dbReference>
<dbReference type="InterPro" id="IPR010708">
    <property type="entry name" value="5'(3')-deoxyribonucleotidase"/>
</dbReference>
<evidence type="ECO:0000313" key="1">
    <source>
        <dbReference type="EMBL" id="KKM17262.1"/>
    </source>
</evidence>
<proteinExistence type="predicted"/>
<reference evidence="1" key="1">
    <citation type="journal article" date="2015" name="Nature">
        <title>Complex archaea that bridge the gap between prokaryotes and eukaryotes.</title>
        <authorList>
            <person name="Spang A."/>
            <person name="Saw J.H."/>
            <person name="Jorgensen S.L."/>
            <person name="Zaremba-Niedzwiedzka K."/>
            <person name="Martijn J."/>
            <person name="Lind A.E."/>
            <person name="van Eijk R."/>
            <person name="Schleper C."/>
            <person name="Guy L."/>
            <person name="Ettema T.J."/>
        </authorList>
    </citation>
    <scope>NUCLEOTIDE SEQUENCE</scope>
</reference>
<dbReference type="PANTHER" id="PTHR16504">
    <property type="entry name" value="5'(3')-DEOXYRIBONUCLEOTIDASE"/>
    <property type="match status" value="1"/>
</dbReference>
<dbReference type="GO" id="GO:0009223">
    <property type="term" value="P:pyrimidine deoxyribonucleotide catabolic process"/>
    <property type="evidence" value="ECO:0007669"/>
    <property type="project" value="TreeGrafter"/>
</dbReference>
<sequence length="201" mass="23183">MNRMLSEREIALVDMDGTLCDYESALNAKMKEVLGDDVCTWDPKYDKLRDLIKAQPGFWRDLEPIAFGMEVFTALQDVGFEIHILTKGPYRTTISWAEKVEWCRRWVPGTPVTITENKGMVYGKVLFDDYPDYCEAWMKWRPRGLVIMPAYDHNKEFAENHSNQVLRCTAADMDKIKDTISLAYDRVPNGPLSYLGLGKEN</sequence>
<name>A0A0F9HQ29_9ZZZZ</name>
<dbReference type="EMBL" id="LAZR01014494">
    <property type="protein sequence ID" value="KKM17262.1"/>
    <property type="molecule type" value="Genomic_DNA"/>
</dbReference>
<dbReference type="PANTHER" id="PTHR16504:SF4">
    <property type="entry name" value="5'(3')-DEOXYRIBONUCLEOTIDASE"/>
    <property type="match status" value="1"/>
</dbReference>
<protein>
    <submittedName>
        <fullName evidence="1">Uncharacterized protein</fullName>
    </submittedName>
</protein>
<gene>
    <name evidence="1" type="ORF">LCGC14_1677460</name>
</gene>
<organism evidence="1">
    <name type="scientific">marine sediment metagenome</name>
    <dbReference type="NCBI Taxonomy" id="412755"/>
    <lineage>
        <taxon>unclassified sequences</taxon>
        <taxon>metagenomes</taxon>
        <taxon>ecological metagenomes</taxon>
    </lineage>
</organism>